<dbReference type="SUPFAM" id="SSF52058">
    <property type="entry name" value="L domain-like"/>
    <property type="match status" value="1"/>
</dbReference>
<dbReference type="SUPFAM" id="SSF52540">
    <property type="entry name" value="P-loop containing nucleoside triphosphate hydrolases"/>
    <property type="match status" value="2"/>
</dbReference>
<dbReference type="Gene3D" id="3.40.50.300">
    <property type="entry name" value="P-loop containing nucleotide triphosphate hydrolases"/>
    <property type="match status" value="1"/>
</dbReference>
<evidence type="ECO:0000259" key="10">
    <source>
        <dbReference type="Pfam" id="PF23559"/>
    </source>
</evidence>
<dbReference type="OrthoDB" id="667746at2759"/>
<evidence type="ECO:0000313" key="12">
    <source>
        <dbReference type="EnsemblPlants" id="AET3Gv20194700.2"/>
    </source>
</evidence>
<feature type="domain" description="NB-ARC" evidence="8">
    <location>
        <begin position="183"/>
        <end position="266"/>
    </location>
</feature>
<keyword evidence="2" id="KW-0433">Leucine-rich repeat</keyword>
<dbReference type="Gene3D" id="1.10.10.10">
    <property type="entry name" value="Winged helix-like DNA-binding domain superfamily/Winged helix DNA-binding domain"/>
    <property type="match status" value="1"/>
</dbReference>
<feature type="compositionally biased region" description="Low complexity" evidence="7">
    <location>
        <begin position="462"/>
        <end position="474"/>
    </location>
</feature>
<dbReference type="KEGG" id="ats:109779521"/>
<evidence type="ECO:0008006" key="14">
    <source>
        <dbReference type="Google" id="ProtNLM"/>
    </source>
</evidence>
<dbReference type="InterPro" id="IPR038005">
    <property type="entry name" value="RX-like_CC"/>
</dbReference>
<evidence type="ECO:0000256" key="7">
    <source>
        <dbReference type="SAM" id="MobiDB-lite"/>
    </source>
</evidence>
<feature type="domain" description="Disease resistance R13L4/SHOC-2-like LRR" evidence="11">
    <location>
        <begin position="676"/>
        <end position="1027"/>
    </location>
</feature>
<dbReference type="PANTHER" id="PTHR23155:SF1013">
    <property type="entry name" value="DISEASE RESISTANCE PROTEIN PIK6-NP"/>
    <property type="match status" value="1"/>
</dbReference>
<dbReference type="Gramene" id="AET3Gv20194700.1">
    <property type="protein sequence ID" value="AET3Gv20194700.1"/>
    <property type="gene ID" value="AET3Gv20194700"/>
</dbReference>
<evidence type="ECO:0000256" key="4">
    <source>
        <dbReference type="ARBA" id="ARBA00022741"/>
    </source>
</evidence>
<reference evidence="13" key="1">
    <citation type="journal article" date="2014" name="Science">
        <title>Ancient hybridizations among the ancestral genomes of bread wheat.</title>
        <authorList>
            <consortium name="International Wheat Genome Sequencing Consortium,"/>
            <person name="Marcussen T."/>
            <person name="Sandve S.R."/>
            <person name="Heier L."/>
            <person name="Spannagl M."/>
            <person name="Pfeifer M."/>
            <person name="Jakobsen K.S."/>
            <person name="Wulff B.B."/>
            <person name="Steuernagel B."/>
            <person name="Mayer K.F."/>
            <person name="Olsen O.A."/>
        </authorList>
    </citation>
    <scope>NUCLEOTIDE SEQUENCE [LARGE SCALE GENOMIC DNA]</scope>
    <source>
        <strain evidence="13">cv. AL8/78</strain>
    </source>
</reference>
<dbReference type="Pfam" id="PF23598">
    <property type="entry name" value="LRR_14"/>
    <property type="match status" value="1"/>
</dbReference>
<dbReference type="InterPro" id="IPR032675">
    <property type="entry name" value="LRR_dom_sf"/>
</dbReference>
<evidence type="ECO:0000256" key="1">
    <source>
        <dbReference type="ARBA" id="ARBA00008894"/>
    </source>
</evidence>
<dbReference type="Pfam" id="PF18052">
    <property type="entry name" value="Rx_N"/>
    <property type="match status" value="1"/>
</dbReference>
<dbReference type="PRINTS" id="PR00364">
    <property type="entry name" value="DISEASERSIST"/>
</dbReference>
<feature type="region of interest" description="Disordered" evidence="7">
    <location>
        <begin position="140"/>
        <end position="159"/>
    </location>
</feature>
<keyword evidence="5" id="KW-0611">Plant defense</keyword>
<dbReference type="InterPro" id="IPR027417">
    <property type="entry name" value="P-loop_NTPase"/>
</dbReference>
<dbReference type="Gene3D" id="1.10.8.430">
    <property type="entry name" value="Helical domain of apoptotic protease-activating factors"/>
    <property type="match status" value="1"/>
</dbReference>
<evidence type="ECO:0000256" key="5">
    <source>
        <dbReference type="ARBA" id="ARBA00022821"/>
    </source>
</evidence>
<dbReference type="PANTHER" id="PTHR23155">
    <property type="entry name" value="DISEASE RESISTANCE PROTEIN RP"/>
    <property type="match status" value="1"/>
</dbReference>
<dbReference type="GO" id="GO:0043531">
    <property type="term" value="F:ADP binding"/>
    <property type="evidence" value="ECO:0007669"/>
    <property type="project" value="InterPro"/>
</dbReference>
<dbReference type="InterPro" id="IPR058922">
    <property type="entry name" value="WHD_DRP"/>
</dbReference>
<dbReference type="Proteomes" id="UP000015105">
    <property type="component" value="Chromosome 3D"/>
</dbReference>
<evidence type="ECO:0000259" key="11">
    <source>
        <dbReference type="Pfam" id="PF23598"/>
    </source>
</evidence>
<dbReference type="GO" id="GO:0002758">
    <property type="term" value="P:innate immune response-activating signaling pathway"/>
    <property type="evidence" value="ECO:0007669"/>
    <property type="project" value="UniProtKB-ARBA"/>
</dbReference>
<reference evidence="12" key="3">
    <citation type="journal article" date="2017" name="Nature">
        <title>Genome sequence of the progenitor of the wheat D genome Aegilops tauschii.</title>
        <authorList>
            <person name="Luo M.C."/>
            <person name="Gu Y.Q."/>
            <person name="Puiu D."/>
            <person name="Wang H."/>
            <person name="Twardziok S.O."/>
            <person name="Deal K.R."/>
            <person name="Huo N."/>
            <person name="Zhu T."/>
            <person name="Wang L."/>
            <person name="Wang Y."/>
            <person name="McGuire P.E."/>
            <person name="Liu S."/>
            <person name="Long H."/>
            <person name="Ramasamy R.K."/>
            <person name="Rodriguez J.C."/>
            <person name="Van S.L."/>
            <person name="Yuan L."/>
            <person name="Wang Z."/>
            <person name="Xia Z."/>
            <person name="Xiao L."/>
            <person name="Anderson O.D."/>
            <person name="Ouyang S."/>
            <person name="Liang Y."/>
            <person name="Zimin A.V."/>
            <person name="Pertea G."/>
            <person name="Qi P."/>
            <person name="Bennetzen J.L."/>
            <person name="Dai X."/>
            <person name="Dawson M.W."/>
            <person name="Muller H.G."/>
            <person name="Kugler K."/>
            <person name="Rivarola-Duarte L."/>
            <person name="Spannagl M."/>
            <person name="Mayer K.F.X."/>
            <person name="Lu F.H."/>
            <person name="Bevan M.W."/>
            <person name="Leroy P."/>
            <person name="Li P."/>
            <person name="You F.M."/>
            <person name="Sun Q."/>
            <person name="Liu Z."/>
            <person name="Lyons E."/>
            <person name="Wicker T."/>
            <person name="Salzberg S.L."/>
            <person name="Devos K.M."/>
            <person name="Dvorak J."/>
        </authorList>
    </citation>
    <scope>NUCLEOTIDE SEQUENCE [LARGE SCALE GENOMIC DNA]</scope>
    <source>
        <strain evidence="12">cv. AL8/78</strain>
    </source>
</reference>
<evidence type="ECO:0000256" key="2">
    <source>
        <dbReference type="ARBA" id="ARBA00022614"/>
    </source>
</evidence>
<feature type="region of interest" description="Disordered" evidence="7">
    <location>
        <begin position="440"/>
        <end position="480"/>
    </location>
</feature>
<evidence type="ECO:0000259" key="9">
    <source>
        <dbReference type="Pfam" id="PF18052"/>
    </source>
</evidence>
<dbReference type="Pfam" id="PF23559">
    <property type="entry name" value="WHD_DRP"/>
    <property type="match status" value="1"/>
</dbReference>
<dbReference type="EnsemblPlants" id="AET3Gv20194700.1">
    <property type="protein sequence ID" value="AET3Gv20194700.1"/>
    <property type="gene ID" value="AET3Gv20194700"/>
</dbReference>
<dbReference type="InterPro" id="IPR055414">
    <property type="entry name" value="LRR_R13L4/SHOC2-like"/>
</dbReference>
<dbReference type="Gene3D" id="1.20.5.4130">
    <property type="match status" value="1"/>
</dbReference>
<dbReference type="Pfam" id="PF00931">
    <property type="entry name" value="NB-ARC"/>
    <property type="match status" value="2"/>
</dbReference>
<sequence>MELVVGASEASMKSLLGKLGGILAQEYTVIRAVRGDIQYINDELATIQAFLGDLYSSPDGHDLRLKDWMKQIRDMGYDMEDCIDDFAHRVPLDSLDDAKCSFIVSRIHELWTFWPRREIAFQISELKVRAQHIAERRTRYGINNPNPTKGKSNSSSSGAGRIAEHIMSSRQLIHTSKPMGEVKDMEKLRGWLKHNVSKKHHSVLSLVGFGGMGKTTIATALYRDFRNEFDCQASVTVSQNYDEEQFLREILGQIEPKGREQQQGINTLDKKSLVADITSPVKRFLPLRWKQGSEDNSTCKIEPMNRDQHVDQANMPLEEKRDIPAGNIKPPDHSEHKNHKLEKDVQNYLAKKRYLLLIDDIWSADTWRKIRRLLPHDNTRDSRVIVTTRFKSVGAACSASDETDLMHTVEVLSSAVSESLFNHSVSRQLEPLGVACSKGDGTDHLPEIDEHTDDSGIAVNYSGSESRNSNSTSTENKEGPEEIWKYGGGLPLAIVIMAGLVACNPKQKNGYWSKVFKSLFPDQVAPLTLDGVTKILDYCYNDLPPDLKACSLYLSIFPKGMTVSRKRLIRRWIAECIVTEKQGLTAEEVAETYFDQLISRKIIRPVEHSSNGKVKYFKVHDMILEYIVSKSSEETFITVVGGHWLLPAPSNKVRRLSMQSSGSGNVSSTKGMNLSQVRSLTVFGSKKQRLPFHSFNNGIIQVLDLEGWKGLEQKHLNDICKMVVLRYLSLRRTDVRVIPSKIEKLEYLETLDIRETHVVELPECFGQHKLLRSILGGSKNPRKALKLTNKEPMKALHILSGIEITEDSVAAASLHHLTGLMKLAIYKLDIKVASETFSELLSSIEYLCSCGLQTLAINDEGSDFINSLDSMSAPPRYLISLELSGKMERPPKWIQNLNNLYKLTLSVTVLQTDTFKLVQDLPKLFSLTFTHNAENKNNNNKDILDILEENKQLTGGEIIVPPGGFKSLKLLRFFATIVPKLSFAVKTKQVMPALERIDMQFQAFEGVFGIEALQSLQEVHVSVSNQADEITRFLVGDLKDTAKFSGEEDTTKWPKIICD</sequence>
<dbReference type="RefSeq" id="XP_045090566.1">
    <property type="nucleotide sequence ID" value="XM_045234631.1"/>
</dbReference>
<keyword evidence="3" id="KW-0677">Repeat</keyword>
<dbReference type="GO" id="GO:0009626">
    <property type="term" value="P:plant-type hypersensitive response"/>
    <property type="evidence" value="ECO:0007669"/>
    <property type="project" value="UniProtKB-ARBA"/>
</dbReference>
<feature type="domain" description="Disease resistance N-terminal" evidence="9">
    <location>
        <begin position="12"/>
        <end position="94"/>
    </location>
</feature>
<keyword evidence="4" id="KW-0547">Nucleotide-binding</keyword>
<feature type="domain" description="NB-ARC" evidence="8">
    <location>
        <begin position="332"/>
        <end position="426"/>
    </location>
</feature>
<evidence type="ECO:0000313" key="13">
    <source>
        <dbReference type="Proteomes" id="UP000015105"/>
    </source>
</evidence>
<feature type="compositionally biased region" description="Basic and acidic residues" evidence="7">
    <location>
        <begin position="440"/>
        <end position="449"/>
    </location>
</feature>
<dbReference type="CDD" id="cd14798">
    <property type="entry name" value="RX-CC_like"/>
    <property type="match status" value="1"/>
</dbReference>
<dbReference type="Gramene" id="AET3Gv20194700.3">
    <property type="protein sequence ID" value="AET3Gv20194700.3"/>
    <property type="gene ID" value="AET3Gv20194700"/>
</dbReference>
<name>A0A453E2F0_AEGTS</name>
<accession>A0A453E2F0</accession>
<dbReference type="InterPro" id="IPR044974">
    <property type="entry name" value="Disease_R_plants"/>
</dbReference>
<dbReference type="Gramene" id="AET3Gv20194700.2">
    <property type="protein sequence ID" value="AET3Gv20194700.2"/>
    <property type="gene ID" value="AET3Gv20194700"/>
</dbReference>
<organism evidence="12 13">
    <name type="scientific">Aegilops tauschii subsp. strangulata</name>
    <name type="common">Goatgrass</name>
    <dbReference type="NCBI Taxonomy" id="200361"/>
    <lineage>
        <taxon>Eukaryota</taxon>
        <taxon>Viridiplantae</taxon>
        <taxon>Streptophyta</taxon>
        <taxon>Embryophyta</taxon>
        <taxon>Tracheophyta</taxon>
        <taxon>Spermatophyta</taxon>
        <taxon>Magnoliopsida</taxon>
        <taxon>Liliopsida</taxon>
        <taxon>Poales</taxon>
        <taxon>Poaceae</taxon>
        <taxon>BOP clade</taxon>
        <taxon>Pooideae</taxon>
        <taxon>Triticodae</taxon>
        <taxon>Triticeae</taxon>
        <taxon>Triticinae</taxon>
        <taxon>Aegilops</taxon>
    </lineage>
</organism>
<dbReference type="InterPro" id="IPR042197">
    <property type="entry name" value="Apaf_helical"/>
</dbReference>
<dbReference type="Gene3D" id="3.80.10.10">
    <property type="entry name" value="Ribonuclease Inhibitor"/>
    <property type="match status" value="1"/>
</dbReference>
<dbReference type="AlphaFoldDB" id="A0A453E2F0"/>
<protein>
    <recommendedName>
        <fullName evidence="14">Disease resistance protein RPM1</fullName>
    </recommendedName>
</protein>
<feature type="compositionally biased region" description="Low complexity" evidence="7">
    <location>
        <begin position="143"/>
        <end position="158"/>
    </location>
</feature>
<keyword evidence="13" id="KW-1185">Reference proteome</keyword>
<feature type="domain" description="Disease resistance protein winged helix" evidence="10">
    <location>
        <begin position="556"/>
        <end position="625"/>
    </location>
</feature>
<dbReference type="GO" id="GO:0042742">
    <property type="term" value="P:defense response to bacterium"/>
    <property type="evidence" value="ECO:0007669"/>
    <property type="project" value="UniProtKB-ARBA"/>
</dbReference>
<dbReference type="FunFam" id="1.10.10.10:FF:000322">
    <property type="entry name" value="Probable disease resistance protein At1g63360"/>
    <property type="match status" value="1"/>
</dbReference>
<evidence type="ECO:0000259" key="8">
    <source>
        <dbReference type="Pfam" id="PF00931"/>
    </source>
</evidence>
<proteinExistence type="inferred from homology"/>
<dbReference type="InterPro" id="IPR041118">
    <property type="entry name" value="Rx_N"/>
</dbReference>
<dbReference type="EnsemblPlants" id="AET3Gv20194700.2">
    <property type="protein sequence ID" value="AET3Gv20194700.2"/>
    <property type="gene ID" value="AET3Gv20194700"/>
</dbReference>
<dbReference type="EnsemblPlants" id="AET3Gv20194700.3">
    <property type="protein sequence ID" value="AET3Gv20194700.3"/>
    <property type="gene ID" value="AET3Gv20194700"/>
</dbReference>
<evidence type="ECO:0000256" key="6">
    <source>
        <dbReference type="ARBA" id="ARBA00023054"/>
    </source>
</evidence>
<comment type="similarity">
    <text evidence="1">Belongs to the disease resistance NB-LRR family.</text>
</comment>
<reference evidence="12" key="5">
    <citation type="journal article" date="2021" name="G3 (Bethesda)">
        <title>Aegilops tauschii genome assembly Aet v5.0 features greater sequence contiguity and improved annotation.</title>
        <authorList>
            <person name="Wang L."/>
            <person name="Zhu T."/>
            <person name="Rodriguez J.C."/>
            <person name="Deal K.R."/>
            <person name="Dubcovsky J."/>
            <person name="McGuire P.E."/>
            <person name="Lux T."/>
            <person name="Spannagl M."/>
            <person name="Mayer K.F.X."/>
            <person name="Baldrich P."/>
            <person name="Meyers B.C."/>
            <person name="Huo N."/>
            <person name="Gu Y.Q."/>
            <person name="Zhou H."/>
            <person name="Devos K.M."/>
            <person name="Bennetzen J.L."/>
            <person name="Unver T."/>
            <person name="Budak H."/>
            <person name="Gulick P.J."/>
            <person name="Galiba G."/>
            <person name="Kalapos B."/>
            <person name="Nelson D.R."/>
            <person name="Li P."/>
            <person name="You F.M."/>
            <person name="Luo M.C."/>
            <person name="Dvorak J."/>
        </authorList>
    </citation>
    <scope>NUCLEOTIDE SEQUENCE [LARGE SCALE GENOMIC DNA]</scope>
    <source>
        <strain evidence="12">cv. AL8/78</strain>
    </source>
</reference>
<dbReference type="GeneID" id="109779521"/>
<keyword evidence="6" id="KW-0175">Coiled coil</keyword>
<evidence type="ECO:0000256" key="3">
    <source>
        <dbReference type="ARBA" id="ARBA00022737"/>
    </source>
</evidence>
<dbReference type="InterPro" id="IPR002182">
    <property type="entry name" value="NB-ARC"/>
</dbReference>
<dbReference type="STRING" id="200361.A0A453E2F0"/>
<reference evidence="12" key="4">
    <citation type="submission" date="2019-03" db="UniProtKB">
        <authorList>
            <consortium name="EnsemblPlants"/>
        </authorList>
    </citation>
    <scope>IDENTIFICATION</scope>
</reference>
<reference evidence="13" key="2">
    <citation type="journal article" date="2017" name="Nat. Plants">
        <title>The Aegilops tauschii genome reveals multiple impacts of transposons.</title>
        <authorList>
            <person name="Zhao G."/>
            <person name="Zou C."/>
            <person name="Li K."/>
            <person name="Wang K."/>
            <person name="Li T."/>
            <person name="Gao L."/>
            <person name="Zhang X."/>
            <person name="Wang H."/>
            <person name="Yang Z."/>
            <person name="Liu X."/>
            <person name="Jiang W."/>
            <person name="Mao L."/>
            <person name="Kong X."/>
            <person name="Jiao Y."/>
            <person name="Jia J."/>
        </authorList>
    </citation>
    <scope>NUCLEOTIDE SEQUENCE [LARGE SCALE GENOMIC DNA]</scope>
    <source>
        <strain evidence="13">cv. AL8/78</strain>
    </source>
</reference>
<dbReference type="InterPro" id="IPR036388">
    <property type="entry name" value="WH-like_DNA-bd_sf"/>
</dbReference>